<accession>A0A917UQB3</accession>
<evidence type="ECO:0000313" key="3">
    <source>
        <dbReference type="Proteomes" id="UP000635726"/>
    </source>
</evidence>
<dbReference type="SUPFAM" id="SSF47598">
    <property type="entry name" value="Ribbon-helix-helix"/>
    <property type="match status" value="1"/>
</dbReference>
<feature type="region of interest" description="Disordered" evidence="1">
    <location>
        <begin position="50"/>
        <end position="80"/>
    </location>
</feature>
<dbReference type="EMBL" id="BMOE01000005">
    <property type="protein sequence ID" value="GGJ74604.1"/>
    <property type="molecule type" value="Genomic_DNA"/>
</dbReference>
<evidence type="ECO:0000256" key="1">
    <source>
        <dbReference type="SAM" id="MobiDB-lite"/>
    </source>
</evidence>
<dbReference type="Pfam" id="PF05534">
    <property type="entry name" value="HicB"/>
    <property type="match status" value="1"/>
</dbReference>
<proteinExistence type="predicted"/>
<reference evidence="2" key="2">
    <citation type="submission" date="2020-09" db="EMBL/GenBank/DDBJ databases">
        <authorList>
            <person name="Sun Q."/>
            <person name="Ohkuma M."/>
        </authorList>
    </citation>
    <scope>NUCLEOTIDE SEQUENCE</scope>
    <source>
        <strain evidence="2">JCM 14371</strain>
    </source>
</reference>
<dbReference type="GO" id="GO:0006355">
    <property type="term" value="P:regulation of DNA-templated transcription"/>
    <property type="evidence" value="ECO:0007669"/>
    <property type="project" value="InterPro"/>
</dbReference>
<feature type="compositionally biased region" description="Low complexity" evidence="1">
    <location>
        <begin position="57"/>
        <end position="67"/>
    </location>
</feature>
<dbReference type="InterPro" id="IPR013321">
    <property type="entry name" value="Arc_rbn_hlx_hlx"/>
</dbReference>
<sequence length="80" mass="8566">MAEKKKNFALRLSPDLHAALERWASDDLRSVNAQIEYLLTDAARRAGRLRARPVPPAAAADSANPSGPDDDALHGSVSDS</sequence>
<dbReference type="AlphaFoldDB" id="A0A917UQB3"/>
<evidence type="ECO:0008006" key="4">
    <source>
        <dbReference type="Google" id="ProtNLM"/>
    </source>
</evidence>
<organism evidence="2 3">
    <name type="scientific">Deinococcus aquiradiocola</name>
    <dbReference type="NCBI Taxonomy" id="393059"/>
    <lineage>
        <taxon>Bacteria</taxon>
        <taxon>Thermotogati</taxon>
        <taxon>Deinococcota</taxon>
        <taxon>Deinococci</taxon>
        <taxon>Deinococcales</taxon>
        <taxon>Deinococcaceae</taxon>
        <taxon>Deinococcus</taxon>
    </lineage>
</organism>
<dbReference type="RefSeq" id="WP_188962681.1">
    <property type="nucleotide sequence ID" value="NZ_BMOE01000005.1"/>
</dbReference>
<protein>
    <recommendedName>
        <fullName evidence="4">Toxin-antitoxin system HicB family antitoxin</fullName>
    </recommendedName>
</protein>
<reference evidence="2" key="1">
    <citation type="journal article" date="2014" name="Int. J. Syst. Evol. Microbiol.">
        <title>Complete genome sequence of Corynebacterium casei LMG S-19264T (=DSM 44701T), isolated from a smear-ripened cheese.</title>
        <authorList>
            <consortium name="US DOE Joint Genome Institute (JGI-PGF)"/>
            <person name="Walter F."/>
            <person name="Albersmeier A."/>
            <person name="Kalinowski J."/>
            <person name="Ruckert C."/>
        </authorList>
    </citation>
    <scope>NUCLEOTIDE SEQUENCE</scope>
    <source>
        <strain evidence="2">JCM 14371</strain>
    </source>
</reference>
<evidence type="ECO:0000313" key="2">
    <source>
        <dbReference type="EMBL" id="GGJ74604.1"/>
    </source>
</evidence>
<dbReference type="Proteomes" id="UP000635726">
    <property type="component" value="Unassembled WGS sequence"/>
</dbReference>
<gene>
    <name evidence="2" type="ORF">GCM10008939_18650</name>
</gene>
<comment type="caution">
    <text evidence="2">The sequence shown here is derived from an EMBL/GenBank/DDBJ whole genome shotgun (WGS) entry which is preliminary data.</text>
</comment>
<dbReference type="InterPro" id="IPR010985">
    <property type="entry name" value="Ribbon_hlx_hlx"/>
</dbReference>
<name>A0A917UQB3_9DEIO</name>
<dbReference type="Gene3D" id="1.10.1220.10">
    <property type="entry name" value="Met repressor-like"/>
    <property type="match status" value="1"/>
</dbReference>
<dbReference type="InterPro" id="IPR008651">
    <property type="entry name" value="Uncharacterised_HicB"/>
</dbReference>
<keyword evidence="3" id="KW-1185">Reference proteome</keyword>